<reference evidence="3" key="2">
    <citation type="submission" date="2015-01" db="EMBL/GenBank/DDBJ databases">
        <title>Evolutionary Origins and Diversification of the Mycorrhizal Mutualists.</title>
        <authorList>
            <consortium name="DOE Joint Genome Institute"/>
            <consortium name="Mycorrhizal Genomics Consortium"/>
            <person name="Kohler A."/>
            <person name="Kuo A."/>
            <person name="Nagy L.G."/>
            <person name="Floudas D."/>
            <person name="Copeland A."/>
            <person name="Barry K.W."/>
            <person name="Cichocki N."/>
            <person name="Veneault-Fourrey C."/>
            <person name="LaButti K."/>
            <person name="Lindquist E.A."/>
            <person name="Lipzen A."/>
            <person name="Lundell T."/>
            <person name="Morin E."/>
            <person name="Murat C."/>
            <person name="Riley R."/>
            <person name="Ohm R."/>
            <person name="Sun H."/>
            <person name="Tunlid A."/>
            <person name="Henrissat B."/>
            <person name="Grigoriev I.V."/>
            <person name="Hibbett D.S."/>
            <person name="Martin F."/>
        </authorList>
    </citation>
    <scope>NUCLEOTIDE SEQUENCE [LARGE SCALE GENOMIC DNA]</scope>
    <source>
        <strain evidence="3">441</strain>
    </source>
</reference>
<dbReference type="HOGENOM" id="CLU_1230337_0_0_1"/>
<evidence type="ECO:0000313" key="2">
    <source>
        <dbReference type="EMBL" id="KIK19363.1"/>
    </source>
</evidence>
<name>A0A0C9ZHA3_9AGAM</name>
<dbReference type="OrthoDB" id="3244491at2759"/>
<gene>
    <name evidence="2" type="ORF">PISMIDRAFT_683225</name>
</gene>
<proteinExistence type="predicted"/>
<feature type="compositionally biased region" description="Polar residues" evidence="1">
    <location>
        <begin position="160"/>
        <end position="169"/>
    </location>
</feature>
<feature type="compositionally biased region" description="Basic and acidic residues" evidence="1">
    <location>
        <begin position="35"/>
        <end position="45"/>
    </location>
</feature>
<evidence type="ECO:0000313" key="3">
    <source>
        <dbReference type="Proteomes" id="UP000054018"/>
    </source>
</evidence>
<feature type="compositionally biased region" description="Basic and acidic residues" evidence="1">
    <location>
        <begin position="211"/>
        <end position="225"/>
    </location>
</feature>
<feature type="region of interest" description="Disordered" evidence="1">
    <location>
        <begin position="150"/>
        <end position="225"/>
    </location>
</feature>
<evidence type="ECO:0000256" key="1">
    <source>
        <dbReference type="SAM" id="MobiDB-lite"/>
    </source>
</evidence>
<protein>
    <submittedName>
        <fullName evidence="2">Uncharacterized protein</fullName>
    </submittedName>
</protein>
<sequence>MPAYEVHGPFGIQFNLRTRIPGVLSIIYTSGEDRMAAPARSHSEPTAESSQGPSFGRRTQSEISLCVPAPVYPSTDTDNLTSIQRAAAPSPVPTEIIPMDLTPEDIVEDTQRMGIKVRDFVYEPIPQAQLAPELFDPIMAYNYYEDALANTDPQRPPCSGRNTPTSGNPPKQYPAGYPSDGSPRPPLTGSPVGRPLQRQQTMPSLYAADLTRSDSRTVLRESAKS</sequence>
<organism evidence="2 3">
    <name type="scientific">Pisolithus microcarpus 441</name>
    <dbReference type="NCBI Taxonomy" id="765257"/>
    <lineage>
        <taxon>Eukaryota</taxon>
        <taxon>Fungi</taxon>
        <taxon>Dikarya</taxon>
        <taxon>Basidiomycota</taxon>
        <taxon>Agaricomycotina</taxon>
        <taxon>Agaricomycetes</taxon>
        <taxon>Agaricomycetidae</taxon>
        <taxon>Boletales</taxon>
        <taxon>Sclerodermatineae</taxon>
        <taxon>Pisolithaceae</taxon>
        <taxon>Pisolithus</taxon>
    </lineage>
</organism>
<dbReference type="AlphaFoldDB" id="A0A0C9ZHA3"/>
<accession>A0A0C9ZHA3</accession>
<feature type="region of interest" description="Disordered" evidence="1">
    <location>
        <begin position="35"/>
        <end position="59"/>
    </location>
</feature>
<feature type="compositionally biased region" description="Polar residues" evidence="1">
    <location>
        <begin position="46"/>
        <end position="59"/>
    </location>
</feature>
<dbReference type="EMBL" id="KN833785">
    <property type="protein sequence ID" value="KIK19363.1"/>
    <property type="molecule type" value="Genomic_DNA"/>
</dbReference>
<dbReference type="Proteomes" id="UP000054018">
    <property type="component" value="Unassembled WGS sequence"/>
</dbReference>
<keyword evidence="3" id="KW-1185">Reference proteome</keyword>
<reference evidence="2 3" key="1">
    <citation type="submission" date="2014-04" db="EMBL/GenBank/DDBJ databases">
        <authorList>
            <consortium name="DOE Joint Genome Institute"/>
            <person name="Kuo A."/>
            <person name="Kohler A."/>
            <person name="Costa M.D."/>
            <person name="Nagy L.G."/>
            <person name="Floudas D."/>
            <person name="Copeland A."/>
            <person name="Barry K.W."/>
            <person name="Cichocki N."/>
            <person name="Veneault-Fourrey C."/>
            <person name="LaButti K."/>
            <person name="Lindquist E.A."/>
            <person name="Lipzen A."/>
            <person name="Lundell T."/>
            <person name="Morin E."/>
            <person name="Murat C."/>
            <person name="Sun H."/>
            <person name="Tunlid A."/>
            <person name="Henrissat B."/>
            <person name="Grigoriev I.V."/>
            <person name="Hibbett D.S."/>
            <person name="Martin F."/>
            <person name="Nordberg H.P."/>
            <person name="Cantor M.N."/>
            <person name="Hua S.X."/>
        </authorList>
    </citation>
    <scope>NUCLEOTIDE SEQUENCE [LARGE SCALE GENOMIC DNA]</scope>
    <source>
        <strain evidence="2 3">441</strain>
    </source>
</reference>